<evidence type="ECO:0000313" key="2">
    <source>
        <dbReference type="Proteomes" id="UP001596025"/>
    </source>
</evidence>
<protein>
    <submittedName>
        <fullName evidence="1">Uncharacterized protein</fullName>
    </submittedName>
</protein>
<accession>A0ABV9LHR0</accession>
<gene>
    <name evidence="1" type="ORF">ACFO3M_08930</name>
</gene>
<evidence type="ECO:0000313" key="1">
    <source>
        <dbReference type="EMBL" id="MFC4693509.1"/>
    </source>
</evidence>
<name>A0ABV9LHR0_9ACTN</name>
<organism evidence="1 2">
    <name type="scientific">Geodermatophilus arenarius</name>
    <dbReference type="NCBI Taxonomy" id="1137990"/>
    <lineage>
        <taxon>Bacteria</taxon>
        <taxon>Bacillati</taxon>
        <taxon>Actinomycetota</taxon>
        <taxon>Actinomycetes</taxon>
        <taxon>Geodermatophilales</taxon>
        <taxon>Geodermatophilaceae</taxon>
        <taxon>Geodermatophilus</taxon>
    </lineage>
</organism>
<sequence>MTHERARVAHATRFHGPDAPQTALARRDLRAANLEAAIRRAVAEAPPLTGQQKARLRALLSPAAGTAARQQAARLDGDE</sequence>
<dbReference type="Proteomes" id="UP001596025">
    <property type="component" value="Unassembled WGS sequence"/>
</dbReference>
<dbReference type="RefSeq" id="WP_387988231.1">
    <property type="nucleotide sequence ID" value="NZ_JBHSGR010000008.1"/>
</dbReference>
<comment type="caution">
    <text evidence="1">The sequence shown here is derived from an EMBL/GenBank/DDBJ whole genome shotgun (WGS) entry which is preliminary data.</text>
</comment>
<dbReference type="EMBL" id="JBHSGR010000008">
    <property type="protein sequence ID" value="MFC4693509.1"/>
    <property type="molecule type" value="Genomic_DNA"/>
</dbReference>
<keyword evidence="2" id="KW-1185">Reference proteome</keyword>
<reference evidence="2" key="1">
    <citation type="journal article" date="2019" name="Int. J. Syst. Evol. Microbiol.">
        <title>The Global Catalogue of Microorganisms (GCM) 10K type strain sequencing project: providing services to taxonomists for standard genome sequencing and annotation.</title>
        <authorList>
            <consortium name="The Broad Institute Genomics Platform"/>
            <consortium name="The Broad Institute Genome Sequencing Center for Infectious Disease"/>
            <person name="Wu L."/>
            <person name="Ma J."/>
        </authorList>
    </citation>
    <scope>NUCLEOTIDE SEQUENCE [LARGE SCALE GENOMIC DNA]</scope>
    <source>
        <strain evidence="2">CCUG 62763</strain>
    </source>
</reference>
<proteinExistence type="predicted"/>